<protein>
    <recommendedName>
        <fullName evidence="1">DUF6745 domain-containing protein</fullName>
    </recommendedName>
</protein>
<accession>A0ABR8GKV7</accession>
<sequence>MWLIEKLTPEQEALIPVYRQKWRAIALSTEKINKKKAVKSVNKVYALNDLAKPEIIFIDSPAAISSISFNVWIEPRGELDNYLSSQFRNQLEKSLWNLISANLFCAINTDQKILRDLYSSLEYFIVQQRFQVDGYKNFEPKYWLAYSCLFDFCISVLNCAYPARHLQAVQDVAEYCGLIFCSESLVVICDRPTKLHFDNENRLHAEGKPAIEFADGYSLYSYHGVTLPEKYGKIHPHAWESQWLLSENNAELRRVLIQGIGYDRIAKELQAIELDAWAEYTLLKIDADVDDEPIHLLKMTCPSTGFIHALRVPPDTESAREAIRWVNWGIDPEEFQQQT</sequence>
<keyword evidence="3" id="KW-1185">Reference proteome</keyword>
<dbReference type="Proteomes" id="UP000660380">
    <property type="component" value="Unassembled WGS sequence"/>
</dbReference>
<reference evidence="2 3" key="1">
    <citation type="journal article" date="2020" name="ISME J.">
        <title>Comparative genomics reveals insights into cyanobacterial evolution and habitat adaptation.</title>
        <authorList>
            <person name="Chen M.Y."/>
            <person name="Teng W.K."/>
            <person name="Zhao L."/>
            <person name="Hu C.X."/>
            <person name="Zhou Y.K."/>
            <person name="Han B.P."/>
            <person name="Song L.R."/>
            <person name="Shu W.S."/>
        </authorList>
    </citation>
    <scope>NUCLEOTIDE SEQUENCE [LARGE SCALE GENOMIC DNA]</scope>
    <source>
        <strain evidence="2 3">FACHB-248</strain>
    </source>
</reference>
<name>A0ABR8GKV7_9CYAN</name>
<gene>
    <name evidence="2" type="ORF">H6G81_03920</name>
</gene>
<organism evidence="2 3">
    <name type="scientific">Scytonema hofmannii FACHB-248</name>
    <dbReference type="NCBI Taxonomy" id="1842502"/>
    <lineage>
        <taxon>Bacteria</taxon>
        <taxon>Bacillati</taxon>
        <taxon>Cyanobacteriota</taxon>
        <taxon>Cyanophyceae</taxon>
        <taxon>Nostocales</taxon>
        <taxon>Scytonemataceae</taxon>
        <taxon>Scytonema</taxon>
    </lineage>
</organism>
<evidence type="ECO:0000259" key="1">
    <source>
        <dbReference type="Pfam" id="PF20530"/>
    </source>
</evidence>
<evidence type="ECO:0000313" key="2">
    <source>
        <dbReference type="EMBL" id="MBD2603695.1"/>
    </source>
</evidence>
<dbReference type="EMBL" id="JACJTA010000005">
    <property type="protein sequence ID" value="MBD2603695.1"/>
    <property type="molecule type" value="Genomic_DNA"/>
</dbReference>
<evidence type="ECO:0000313" key="3">
    <source>
        <dbReference type="Proteomes" id="UP000660380"/>
    </source>
</evidence>
<proteinExistence type="predicted"/>
<comment type="caution">
    <text evidence="2">The sequence shown here is derived from an EMBL/GenBank/DDBJ whole genome shotgun (WGS) entry which is preliminary data.</text>
</comment>
<feature type="domain" description="DUF6745" evidence="1">
    <location>
        <begin position="157"/>
        <end position="337"/>
    </location>
</feature>
<dbReference type="Pfam" id="PF20530">
    <property type="entry name" value="DUF6745"/>
    <property type="match status" value="1"/>
</dbReference>
<dbReference type="InterPro" id="IPR046633">
    <property type="entry name" value="DUF6745"/>
</dbReference>